<protein>
    <submittedName>
        <fullName evidence="7">Site-specific recombinase XerD</fullName>
    </submittedName>
</protein>
<evidence type="ECO:0000313" key="8">
    <source>
        <dbReference type="Proteomes" id="UP000010366"/>
    </source>
</evidence>
<dbReference type="InterPro" id="IPR044068">
    <property type="entry name" value="CB"/>
</dbReference>
<keyword evidence="8" id="KW-1185">Reference proteome</keyword>
<gene>
    <name evidence="7" type="ORF">Cha6605_6375</name>
</gene>
<dbReference type="InterPro" id="IPR050090">
    <property type="entry name" value="Tyrosine_recombinase_XerCD"/>
</dbReference>
<keyword evidence="3" id="KW-0233">DNA recombination</keyword>
<feature type="domain" description="Core-binding (CB)" evidence="6">
    <location>
        <begin position="22"/>
        <end position="112"/>
    </location>
</feature>
<dbReference type="PROSITE" id="PS51900">
    <property type="entry name" value="CB"/>
    <property type="match status" value="1"/>
</dbReference>
<proteinExistence type="inferred from homology"/>
<keyword evidence="2 4" id="KW-0238">DNA-binding</keyword>
<dbReference type="InterPro" id="IPR013762">
    <property type="entry name" value="Integrase-like_cat_sf"/>
</dbReference>
<accession>K9URV7</accession>
<dbReference type="eggNOG" id="COG4974">
    <property type="taxonomic scope" value="Bacteria"/>
</dbReference>
<dbReference type="PANTHER" id="PTHR30349">
    <property type="entry name" value="PHAGE INTEGRASE-RELATED"/>
    <property type="match status" value="1"/>
</dbReference>
<dbReference type="GO" id="GO:0015074">
    <property type="term" value="P:DNA integration"/>
    <property type="evidence" value="ECO:0007669"/>
    <property type="project" value="InterPro"/>
</dbReference>
<dbReference type="EMBL" id="CP003601">
    <property type="protein sequence ID" value="AFY97196.1"/>
    <property type="molecule type" value="Genomic_DNA"/>
</dbReference>
<dbReference type="InterPro" id="IPR010998">
    <property type="entry name" value="Integrase_recombinase_N"/>
</dbReference>
<evidence type="ECO:0000256" key="3">
    <source>
        <dbReference type="ARBA" id="ARBA00023172"/>
    </source>
</evidence>
<dbReference type="HOGENOM" id="CLU_027562_9_6_3"/>
<evidence type="ECO:0000259" key="5">
    <source>
        <dbReference type="PROSITE" id="PS51898"/>
    </source>
</evidence>
<keyword evidence="7" id="KW-0614">Plasmid</keyword>
<name>K9URV7_CHAP6</name>
<organism evidence="7 8">
    <name type="scientific">Chamaesiphon minutus (strain ATCC 27169 / PCC 6605)</name>
    <dbReference type="NCBI Taxonomy" id="1173020"/>
    <lineage>
        <taxon>Bacteria</taxon>
        <taxon>Bacillati</taxon>
        <taxon>Cyanobacteriota</taxon>
        <taxon>Cyanophyceae</taxon>
        <taxon>Gomontiellales</taxon>
        <taxon>Chamaesiphonaceae</taxon>
        <taxon>Chamaesiphon</taxon>
    </lineage>
</organism>
<dbReference type="CDD" id="cd01195">
    <property type="entry name" value="INT_C_like_5"/>
    <property type="match status" value="1"/>
</dbReference>
<dbReference type="PANTHER" id="PTHR30349:SF64">
    <property type="entry name" value="PROPHAGE INTEGRASE INTD-RELATED"/>
    <property type="match status" value="1"/>
</dbReference>
<evidence type="ECO:0000256" key="4">
    <source>
        <dbReference type="PROSITE-ProRule" id="PRU01248"/>
    </source>
</evidence>
<dbReference type="SUPFAM" id="SSF56349">
    <property type="entry name" value="DNA breaking-rejoining enzymes"/>
    <property type="match status" value="1"/>
</dbReference>
<dbReference type="InterPro" id="IPR002104">
    <property type="entry name" value="Integrase_catalytic"/>
</dbReference>
<dbReference type="GO" id="GO:0006310">
    <property type="term" value="P:DNA recombination"/>
    <property type="evidence" value="ECO:0007669"/>
    <property type="project" value="UniProtKB-KW"/>
</dbReference>
<dbReference type="GO" id="GO:0003677">
    <property type="term" value="F:DNA binding"/>
    <property type="evidence" value="ECO:0007669"/>
    <property type="project" value="UniProtKB-UniRule"/>
</dbReference>
<geneLocation type="plasmid" evidence="7 8">
    <name>pCHA6605.01</name>
</geneLocation>
<sequence>MLIIPPPKLTKLERPSSVELTASPDDLWAEFGQLQIRDSTRKQYVKAIDNFCQFAYNGSATPETIEEFLALDRYAAIEIVLKYRRHSIDKNLAPSTINVRLAAIKSLVDMARKLGKTTVDLSDIESIPAESYRDTRGISVEQFKLMLDAIVGSPTGGNPSTPIGIRDYAIMLLFWGNALRRGEIASANIEDFLPQQQKLKILGKGKRAKVAIDLSDSVSYALEEWLNFHPCNLPGQPLITSLSHNCYGARIAGDSIYRIVQGYAEAAGIEQRVSPHRLRHSSITAFLDASGGNLRAAQALSRHSNQNTLTLYDDNRRQEQKVASGVLESLLVGNGGKTSG</sequence>
<dbReference type="Pfam" id="PF00589">
    <property type="entry name" value="Phage_integrase"/>
    <property type="match status" value="1"/>
</dbReference>
<dbReference type="InterPro" id="IPR011010">
    <property type="entry name" value="DNA_brk_join_enz"/>
</dbReference>
<dbReference type="OrthoDB" id="9784359at2"/>
<dbReference type="KEGG" id="cmp:Cha6605_6375"/>
<dbReference type="Gene3D" id="1.10.150.130">
    <property type="match status" value="1"/>
</dbReference>
<evidence type="ECO:0000256" key="2">
    <source>
        <dbReference type="ARBA" id="ARBA00023125"/>
    </source>
</evidence>
<evidence type="ECO:0000313" key="7">
    <source>
        <dbReference type="EMBL" id="AFY97196.1"/>
    </source>
</evidence>
<dbReference type="RefSeq" id="WP_015329079.1">
    <property type="nucleotide sequence ID" value="NC_020053.1"/>
</dbReference>
<feature type="domain" description="Tyr recombinase" evidence="5">
    <location>
        <begin position="133"/>
        <end position="325"/>
    </location>
</feature>
<evidence type="ECO:0000256" key="1">
    <source>
        <dbReference type="ARBA" id="ARBA00008857"/>
    </source>
</evidence>
<dbReference type="PROSITE" id="PS51898">
    <property type="entry name" value="TYR_RECOMBINASE"/>
    <property type="match status" value="1"/>
</dbReference>
<comment type="similarity">
    <text evidence="1">Belongs to the 'phage' integrase family.</text>
</comment>
<reference evidence="7 8" key="1">
    <citation type="submission" date="2012-05" db="EMBL/GenBank/DDBJ databases">
        <title>Noncontiguous Finished plasmid 1 of genome of Chamaesiphon sp. PCC 6605.</title>
        <authorList>
            <consortium name="US DOE Joint Genome Institute"/>
            <person name="Gugger M."/>
            <person name="Coursin T."/>
            <person name="Rippka R."/>
            <person name="Tandeau De Marsac N."/>
            <person name="Huntemann M."/>
            <person name="Wei C.-L."/>
            <person name="Han J."/>
            <person name="Detter J.C."/>
            <person name="Han C."/>
            <person name="Tapia R."/>
            <person name="Chen A."/>
            <person name="Kyrpides N."/>
            <person name="Mavromatis K."/>
            <person name="Markowitz V."/>
            <person name="Szeto E."/>
            <person name="Ivanova N."/>
            <person name="Pagani I."/>
            <person name="Pati A."/>
            <person name="Goodwin L."/>
            <person name="Nordberg H.P."/>
            <person name="Cantor M.N."/>
            <person name="Hua S.X."/>
            <person name="Woyke T."/>
            <person name="Kerfeld C.A."/>
        </authorList>
    </citation>
    <scope>NUCLEOTIDE SEQUENCE [LARGE SCALE GENOMIC DNA]</scope>
    <source>
        <strain evidence="8">ATCC 27169 / PCC 6605</strain>
        <plasmid evidence="8">Plasmid pCHA6605.01</plasmid>
    </source>
</reference>
<dbReference type="SUPFAM" id="SSF47823">
    <property type="entry name" value="lambda integrase-like, N-terminal domain"/>
    <property type="match status" value="1"/>
</dbReference>
<dbReference type="Gene3D" id="1.10.443.10">
    <property type="entry name" value="Intergrase catalytic core"/>
    <property type="match status" value="1"/>
</dbReference>
<evidence type="ECO:0000259" key="6">
    <source>
        <dbReference type="PROSITE" id="PS51900"/>
    </source>
</evidence>
<dbReference type="Proteomes" id="UP000010366">
    <property type="component" value="Plasmid pCHA6605.01"/>
</dbReference>
<dbReference type="AlphaFoldDB" id="K9URV7"/>